<feature type="repeat" description="TPR" evidence="3">
    <location>
        <begin position="818"/>
        <end position="851"/>
    </location>
</feature>
<dbReference type="Pfam" id="PF13432">
    <property type="entry name" value="TPR_16"/>
    <property type="match status" value="2"/>
</dbReference>
<organism evidence="4 5">
    <name type="scientific">Streptomyces nigra</name>
    <dbReference type="NCBI Taxonomy" id="1827580"/>
    <lineage>
        <taxon>Bacteria</taxon>
        <taxon>Bacillati</taxon>
        <taxon>Actinomycetota</taxon>
        <taxon>Actinomycetes</taxon>
        <taxon>Kitasatosporales</taxon>
        <taxon>Streptomycetaceae</taxon>
        <taxon>Streptomyces</taxon>
    </lineage>
</organism>
<dbReference type="EMBL" id="CP108125">
    <property type="protein sequence ID" value="WTO83644.1"/>
    <property type="molecule type" value="Genomic_DNA"/>
</dbReference>
<evidence type="ECO:0000313" key="4">
    <source>
        <dbReference type="EMBL" id="WTO83644.1"/>
    </source>
</evidence>
<dbReference type="Pfam" id="PF14559">
    <property type="entry name" value="TPR_19"/>
    <property type="match status" value="1"/>
</dbReference>
<reference evidence="4 5" key="1">
    <citation type="submission" date="2022-10" db="EMBL/GenBank/DDBJ databases">
        <title>The complete genomes of actinobacterial strains from the NBC collection.</title>
        <authorList>
            <person name="Joergensen T.S."/>
            <person name="Alvarez Arevalo M."/>
            <person name="Sterndorff E.B."/>
            <person name="Faurdal D."/>
            <person name="Vuksanovic O."/>
            <person name="Mourched A.-S."/>
            <person name="Charusanti P."/>
            <person name="Shaw S."/>
            <person name="Blin K."/>
            <person name="Weber T."/>
        </authorList>
    </citation>
    <scope>NUCLEOTIDE SEQUENCE [LARGE SCALE GENOMIC DNA]</scope>
    <source>
        <strain evidence="4 5">NBC_00206</strain>
    </source>
</reference>
<feature type="repeat" description="TPR" evidence="3">
    <location>
        <begin position="580"/>
        <end position="613"/>
    </location>
</feature>
<evidence type="ECO:0000256" key="2">
    <source>
        <dbReference type="ARBA" id="ARBA00022803"/>
    </source>
</evidence>
<gene>
    <name evidence="4" type="ORF">OHU27_14925</name>
</gene>
<dbReference type="Proteomes" id="UP001622690">
    <property type="component" value="Chromosome"/>
</dbReference>
<dbReference type="SMART" id="SM00028">
    <property type="entry name" value="TPR"/>
    <property type="match status" value="10"/>
</dbReference>
<dbReference type="Pfam" id="PF13414">
    <property type="entry name" value="TPR_11"/>
    <property type="match status" value="1"/>
</dbReference>
<dbReference type="SUPFAM" id="SSF52540">
    <property type="entry name" value="P-loop containing nucleoside triphosphate hydrolases"/>
    <property type="match status" value="1"/>
</dbReference>
<dbReference type="Gene3D" id="1.25.40.10">
    <property type="entry name" value="Tetratricopeptide repeat domain"/>
    <property type="match status" value="4"/>
</dbReference>
<feature type="repeat" description="TPR" evidence="3">
    <location>
        <begin position="614"/>
        <end position="647"/>
    </location>
</feature>
<keyword evidence="1" id="KW-0677">Repeat</keyword>
<dbReference type="InterPro" id="IPR011990">
    <property type="entry name" value="TPR-like_helical_dom_sf"/>
</dbReference>
<accession>A0ABZ1IZ71</accession>
<dbReference type="PROSITE" id="PS50005">
    <property type="entry name" value="TPR"/>
    <property type="match status" value="6"/>
</dbReference>
<feature type="repeat" description="TPR" evidence="3">
    <location>
        <begin position="716"/>
        <end position="749"/>
    </location>
</feature>
<protein>
    <submittedName>
        <fullName evidence="4">Tetratricopeptide repeat protein</fullName>
    </submittedName>
</protein>
<dbReference type="PANTHER" id="PTHR44858">
    <property type="entry name" value="TETRATRICOPEPTIDE REPEAT PROTEIN 6"/>
    <property type="match status" value="1"/>
</dbReference>
<dbReference type="InterPro" id="IPR019734">
    <property type="entry name" value="TPR_rpt"/>
</dbReference>
<evidence type="ECO:0000313" key="5">
    <source>
        <dbReference type="Proteomes" id="UP001622690"/>
    </source>
</evidence>
<evidence type="ECO:0000256" key="1">
    <source>
        <dbReference type="ARBA" id="ARBA00022737"/>
    </source>
</evidence>
<proteinExistence type="predicted"/>
<dbReference type="InterPro" id="IPR050498">
    <property type="entry name" value="Ycf3"/>
</dbReference>
<name>A0ABZ1IZ71_9ACTN</name>
<dbReference type="InterPro" id="IPR027417">
    <property type="entry name" value="P-loop_NTPase"/>
</dbReference>
<feature type="repeat" description="TPR" evidence="3">
    <location>
        <begin position="546"/>
        <end position="579"/>
    </location>
</feature>
<sequence length="1102" mass="121344">MAQAQPSMQELIRQRSRAGFVGRGAERAAFRENLELPPQDERHRFLFHVHGQAGVGKSFLLRELEQLAREKGALTASVDEAVGSVPETMAAISRQFAAQGHRLKDLDRALATHRERRHEAEAAAAALGTEPQAPSATGTAMMRAGLVGLGMVPGIGPFAGALDAAQLAQSADRLRAGLSARFRSQDDVQLVLSPERVLTPILLTELSGAAEQVPWIVLFLDTYERTGPFLDGWLHDVMTSDRYGALPATVVVVTAGQHPFDTARWGGFADFMADIPLGPFTETEARGLLADRGVVAEPVVEEVLRLTGGLPVLVSTLAEQRPVRPDDIGDPSATAVERFLKWEQDPVRRAVALACALPRRVDLDVFRAAVDWPDDDVDPLFAWLRGLAFVDERGDRLRYHDLVREPMLRLQRRRSPRGWTERHDRLAAVYGRWREEAGQGLGPFQEWLEEEWRELRLEEIYHALCARPRTALNAALRDVVLVCGVDEAAGRRWAQMLVEAGEATGDPVLGDWGGALGEALADDATAMTAVANLVLSRPGPDRRTRAAAYSFRARELRREGRHELALADADRAVELDPELTSAHTGRGLALRSLGDFPAALAAFDTADRLTPDDDWIIAERAETYRLAGRFQEAFADYDRAVALDPTDPEYLAGRAVSRQELGQHDEALADLDQAVALDEDYLWPLVRRARLRRVRSEWEEAFADFDRAVEKAPDSPWVASERGDAYRLVGRFEDAVAELGRAVALKPDHASAFAGRGLAQYELGRDEEALADLSRAIDLIPDYAWALVTRAQVRARMGDKEGRFDDLRRAAAADSSDGWAAAELGEAYRQEGRYEEARAALEQSLAQDPEYDYAHAALAAVHLALKNHREAYRCLGRALEAAGDVGWLRARRARVALEIGWCEEALGDLDRCVALGWEPVWARWTAIDLLVLCGRWDEAGDRLRAAGEAGLSDSDLDGLRAEWHAHREEWEEARRCAERLRESEPLESAFEMAVVTGLAEGLAAAEPLWRELAGMLETGTGLEDTQRAQGHCFLGCALGDWPLADRGLTAFLALEPGWADVATLASILGHVLNSPGADAAHITPRLERITAAAEAIRVRHRT</sequence>
<keyword evidence="2 3" id="KW-0802">TPR repeat</keyword>
<dbReference type="PANTHER" id="PTHR44858:SF1">
    <property type="entry name" value="UDP-N-ACETYLGLUCOSAMINE--PEPTIDE N-ACETYLGLUCOSAMINYLTRANSFERASE SPINDLY-RELATED"/>
    <property type="match status" value="1"/>
</dbReference>
<keyword evidence="5" id="KW-1185">Reference proteome</keyword>
<evidence type="ECO:0000256" key="3">
    <source>
        <dbReference type="PROSITE-ProRule" id="PRU00339"/>
    </source>
</evidence>
<feature type="repeat" description="TPR" evidence="3">
    <location>
        <begin position="750"/>
        <end position="783"/>
    </location>
</feature>
<dbReference type="SUPFAM" id="SSF48452">
    <property type="entry name" value="TPR-like"/>
    <property type="match status" value="3"/>
</dbReference>